<name>A0A823DG42_LISMN</name>
<gene>
    <name evidence="1" type="ORF">QD52_13530</name>
</gene>
<dbReference type="AlphaFoldDB" id="A0A823DG42"/>
<evidence type="ECO:0000313" key="2">
    <source>
        <dbReference type="Proteomes" id="UP000403352"/>
    </source>
</evidence>
<dbReference type="Proteomes" id="UP000403352">
    <property type="component" value="Unassembled WGS sequence"/>
</dbReference>
<proteinExistence type="predicted"/>
<dbReference type="EMBL" id="AAALRN010000007">
    <property type="protein sequence ID" value="EAD1186103.1"/>
    <property type="molecule type" value="Genomic_DNA"/>
</dbReference>
<accession>A0A823DG42</accession>
<protein>
    <submittedName>
        <fullName evidence="1">Uncharacterized protein</fullName>
    </submittedName>
</protein>
<comment type="caution">
    <text evidence="1">The sequence shown here is derived from an EMBL/GenBank/DDBJ whole genome shotgun (WGS) entry which is preliminary data.</text>
</comment>
<organism evidence="1 2">
    <name type="scientific">Listeria monocytogenes</name>
    <dbReference type="NCBI Taxonomy" id="1639"/>
    <lineage>
        <taxon>Bacteria</taxon>
        <taxon>Bacillati</taxon>
        <taxon>Bacillota</taxon>
        <taxon>Bacilli</taxon>
        <taxon>Bacillales</taxon>
        <taxon>Listeriaceae</taxon>
        <taxon>Listeria</taxon>
    </lineage>
</organism>
<sequence>MTQIRQLNADGIPYYPLTHYQAVSGLQDFLDTYLNSQVYDSISLSSKDGTVFILTVSNDGKLIITEDESD</sequence>
<evidence type="ECO:0000313" key="1">
    <source>
        <dbReference type="EMBL" id="EAD1186103.1"/>
    </source>
</evidence>
<reference evidence="1 2" key="1">
    <citation type="submission" date="2018-06" db="EMBL/GenBank/DDBJ databases">
        <authorList>
            <consortium name="GenomeTrakr: Next Generation Sequencing Network for Food Pathogen Tracability"/>
        </authorList>
    </citation>
    <scope>NUCLEOTIDE SEQUENCE [LARGE SCALE GENOMIC DNA]</scope>
    <source>
        <strain evidence="1 2">FDA00008584</strain>
    </source>
</reference>